<sequence length="138" mass="15470">MKKMYRSRRITMLIMYVVAAPISVVPNTKVGHVIPVMNIGEAVGENNIDVRTTINSHEGGPWQPPNAMVGCGTPLENREGSSVSVSKLSWWSIYYLRLEEGSGSNNTTFPEYTSTSPIDAKLEEEFDEAESFKEYPYF</sequence>
<organism evidence="2 3">
    <name type="scientific">Crotalaria pallida</name>
    <name type="common">Smooth rattlebox</name>
    <name type="synonym">Crotalaria striata</name>
    <dbReference type="NCBI Taxonomy" id="3830"/>
    <lineage>
        <taxon>Eukaryota</taxon>
        <taxon>Viridiplantae</taxon>
        <taxon>Streptophyta</taxon>
        <taxon>Embryophyta</taxon>
        <taxon>Tracheophyta</taxon>
        <taxon>Spermatophyta</taxon>
        <taxon>Magnoliopsida</taxon>
        <taxon>eudicotyledons</taxon>
        <taxon>Gunneridae</taxon>
        <taxon>Pentapetalae</taxon>
        <taxon>rosids</taxon>
        <taxon>fabids</taxon>
        <taxon>Fabales</taxon>
        <taxon>Fabaceae</taxon>
        <taxon>Papilionoideae</taxon>
        <taxon>50 kb inversion clade</taxon>
        <taxon>genistoids sensu lato</taxon>
        <taxon>core genistoids</taxon>
        <taxon>Crotalarieae</taxon>
        <taxon>Crotalaria</taxon>
    </lineage>
</organism>
<reference evidence="2 3" key="1">
    <citation type="submission" date="2024-01" db="EMBL/GenBank/DDBJ databases">
        <title>The genomes of 5 underutilized Papilionoideae crops provide insights into root nodulation and disease resistanc.</title>
        <authorList>
            <person name="Yuan L."/>
        </authorList>
    </citation>
    <scope>NUCLEOTIDE SEQUENCE [LARGE SCALE GENOMIC DNA]</scope>
    <source>
        <strain evidence="2">ZHUSHIDOU_FW_LH</strain>
        <tissue evidence="2">Leaf</tissue>
    </source>
</reference>
<gene>
    <name evidence="2" type="ORF">RIF29_10753</name>
</gene>
<protein>
    <submittedName>
        <fullName evidence="2">Uncharacterized protein</fullName>
    </submittedName>
</protein>
<evidence type="ECO:0000256" key="1">
    <source>
        <dbReference type="SAM" id="SignalP"/>
    </source>
</evidence>
<evidence type="ECO:0000313" key="3">
    <source>
        <dbReference type="Proteomes" id="UP001372338"/>
    </source>
</evidence>
<keyword evidence="1" id="KW-0732">Signal</keyword>
<name>A0AAN9FVJ0_CROPI</name>
<dbReference type="EMBL" id="JAYWIO010000002">
    <property type="protein sequence ID" value="KAK7282166.1"/>
    <property type="molecule type" value="Genomic_DNA"/>
</dbReference>
<evidence type="ECO:0000313" key="2">
    <source>
        <dbReference type="EMBL" id="KAK7282166.1"/>
    </source>
</evidence>
<dbReference type="AlphaFoldDB" id="A0AAN9FVJ0"/>
<accession>A0AAN9FVJ0</accession>
<feature type="chain" id="PRO_5042914128" evidence="1">
    <location>
        <begin position="20"/>
        <end position="138"/>
    </location>
</feature>
<feature type="signal peptide" evidence="1">
    <location>
        <begin position="1"/>
        <end position="19"/>
    </location>
</feature>
<comment type="caution">
    <text evidence="2">The sequence shown here is derived from an EMBL/GenBank/DDBJ whole genome shotgun (WGS) entry which is preliminary data.</text>
</comment>
<keyword evidence="3" id="KW-1185">Reference proteome</keyword>
<dbReference type="Proteomes" id="UP001372338">
    <property type="component" value="Unassembled WGS sequence"/>
</dbReference>
<proteinExistence type="predicted"/>